<protein>
    <submittedName>
        <fullName evidence="2">DUF2515 family protein</fullName>
    </submittedName>
</protein>
<dbReference type="RefSeq" id="WP_378091772.1">
    <property type="nucleotide sequence ID" value="NZ_JBHSEP010000001.1"/>
</dbReference>
<comment type="caution">
    <text evidence="2">The sequence shown here is derived from an EMBL/GenBank/DDBJ whole genome shotgun (WGS) entry which is preliminary data.</text>
</comment>
<feature type="region of interest" description="Disordered" evidence="1">
    <location>
        <begin position="1"/>
        <end position="21"/>
    </location>
</feature>
<name>A0ABV9F8I5_9BACL</name>
<proteinExistence type="predicted"/>
<dbReference type="InterPro" id="IPR019658">
    <property type="entry name" value="DUF2515"/>
</dbReference>
<evidence type="ECO:0000313" key="3">
    <source>
        <dbReference type="Proteomes" id="UP001596028"/>
    </source>
</evidence>
<accession>A0ABV9F8I5</accession>
<dbReference type="Pfam" id="PF10720">
    <property type="entry name" value="DUF2515"/>
    <property type="match status" value="1"/>
</dbReference>
<evidence type="ECO:0000256" key="1">
    <source>
        <dbReference type="SAM" id="MobiDB-lite"/>
    </source>
</evidence>
<keyword evidence="3" id="KW-1185">Reference proteome</keyword>
<organism evidence="2 3">
    <name type="scientific">Cohnella hongkongensis</name>
    <dbReference type="NCBI Taxonomy" id="178337"/>
    <lineage>
        <taxon>Bacteria</taxon>
        <taxon>Bacillati</taxon>
        <taxon>Bacillota</taxon>
        <taxon>Bacilli</taxon>
        <taxon>Bacillales</taxon>
        <taxon>Paenibacillaceae</taxon>
        <taxon>Cohnella</taxon>
    </lineage>
</organism>
<sequence>MLPLDCPACPPQADPAPSAASRPLLTEEDRALIARIRQETRSLNRNNVTRTAAYWDVYRAYPELHWAFLAHMVSRNGGWSMTDLKGEWLPRLLDERLSGAMFELLEACNALIFGDAYPQLRLYAESRSAGRSLFGLLPEFGVSRFMEPFWDRFLSDGNPVPLTEALVVNEQHFIQLRVVEDSYFRKNVLDSAAFRSQPYLQTNQIVIPLWRGEAAGGARPIRLAGRVLERFADLRERIEFGISLYGLLFGYPRVLRAATAFARHVPHSGSRADYWPHRFASRAYGKNGEFAGAAEAAGNSPWFSPVLAEAWPDKALPRSEERDWYRDREALAYIGPIRPPRRIDLTHEHLLAQYKLQTAVLLARSFMKGAKSRRTGLG</sequence>
<evidence type="ECO:0000313" key="2">
    <source>
        <dbReference type="EMBL" id="MFC4597046.1"/>
    </source>
</evidence>
<dbReference type="Proteomes" id="UP001596028">
    <property type="component" value="Unassembled WGS sequence"/>
</dbReference>
<dbReference type="EMBL" id="JBHSEP010000001">
    <property type="protein sequence ID" value="MFC4597046.1"/>
    <property type="molecule type" value="Genomic_DNA"/>
</dbReference>
<reference evidence="3" key="1">
    <citation type="journal article" date="2019" name="Int. J. Syst. Evol. Microbiol.">
        <title>The Global Catalogue of Microorganisms (GCM) 10K type strain sequencing project: providing services to taxonomists for standard genome sequencing and annotation.</title>
        <authorList>
            <consortium name="The Broad Institute Genomics Platform"/>
            <consortium name="The Broad Institute Genome Sequencing Center for Infectious Disease"/>
            <person name="Wu L."/>
            <person name="Ma J."/>
        </authorList>
    </citation>
    <scope>NUCLEOTIDE SEQUENCE [LARGE SCALE GENOMIC DNA]</scope>
    <source>
        <strain evidence="3">CCUG 49571</strain>
    </source>
</reference>
<gene>
    <name evidence="2" type="ORF">ACFO3S_02240</name>
</gene>